<evidence type="ECO:0000256" key="1">
    <source>
        <dbReference type="SAM" id="MobiDB-lite"/>
    </source>
</evidence>
<feature type="compositionally biased region" description="Pro residues" evidence="1">
    <location>
        <begin position="89"/>
        <end position="126"/>
    </location>
</feature>
<organism evidence="2 3">
    <name type="scientific">Chionoecetes opilio</name>
    <name type="common">Atlantic snow crab</name>
    <name type="synonym">Cancer opilio</name>
    <dbReference type="NCBI Taxonomy" id="41210"/>
    <lineage>
        <taxon>Eukaryota</taxon>
        <taxon>Metazoa</taxon>
        <taxon>Ecdysozoa</taxon>
        <taxon>Arthropoda</taxon>
        <taxon>Crustacea</taxon>
        <taxon>Multicrustacea</taxon>
        <taxon>Malacostraca</taxon>
        <taxon>Eumalacostraca</taxon>
        <taxon>Eucarida</taxon>
        <taxon>Decapoda</taxon>
        <taxon>Pleocyemata</taxon>
        <taxon>Brachyura</taxon>
        <taxon>Eubrachyura</taxon>
        <taxon>Majoidea</taxon>
        <taxon>Majidae</taxon>
        <taxon>Chionoecetes</taxon>
    </lineage>
</organism>
<name>A0A8J4Y8Y7_CHIOP</name>
<gene>
    <name evidence="2" type="ORF">GWK47_042344</name>
</gene>
<feature type="compositionally biased region" description="Pro residues" evidence="1">
    <location>
        <begin position="197"/>
        <end position="208"/>
    </location>
</feature>
<dbReference type="AlphaFoldDB" id="A0A8J4Y8Y7"/>
<comment type="caution">
    <text evidence="2">The sequence shown here is derived from an EMBL/GenBank/DDBJ whole genome shotgun (WGS) entry which is preliminary data.</text>
</comment>
<evidence type="ECO:0000313" key="2">
    <source>
        <dbReference type="EMBL" id="KAG0723623.1"/>
    </source>
</evidence>
<evidence type="ECO:0000313" key="3">
    <source>
        <dbReference type="Proteomes" id="UP000770661"/>
    </source>
</evidence>
<keyword evidence="3" id="KW-1185">Reference proteome</keyword>
<proteinExistence type="predicted"/>
<accession>A0A8J4Y8Y7</accession>
<sequence>MEFGVRERAGGVRERAGGGRERTAGARERTGSGRERTAGGRERERERDLQGDSSSQPAVGGGGGHEGSYRQPRPDPDSSDDDLIDLSQPPLPPGLPPPLPPLPPPPDLIPPIPPPLPLGPPLPPLPSLLDPPLSPAPPPTDDPYPPLRLSDLDPCPPLPPSPLNSLAEISAAPLALERTNRPLSRLPVPPTSSLLPPNNPPHTTPPYTRPDHSTTTSSNSASTIGLFSDRLHSLSRLLCRSHYSNLFPRLSNSLTPTPSRLRNLAVPLSHPILEGDDASLPGSSGLPGARGDPLGGAARSRPTADPQFGVHLLSRHIVNIEQICIALLEINNHTREEQMLQQICLMLNDIQAQIHSLRLPHSSSVVEDLAGAFSDTLPTPPRYRY</sequence>
<feature type="region of interest" description="Disordered" evidence="1">
    <location>
        <begin position="1"/>
        <end position="164"/>
    </location>
</feature>
<feature type="region of interest" description="Disordered" evidence="1">
    <location>
        <begin position="182"/>
        <end position="221"/>
    </location>
</feature>
<protein>
    <submittedName>
        <fullName evidence="2">Uncharacterized protein</fullName>
    </submittedName>
</protein>
<feature type="compositionally biased region" description="Pro residues" evidence="1">
    <location>
        <begin position="132"/>
        <end position="146"/>
    </location>
</feature>
<dbReference type="EMBL" id="JACEEZ010008007">
    <property type="protein sequence ID" value="KAG0723623.1"/>
    <property type="molecule type" value="Genomic_DNA"/>
</dbReference>
<dbReference type="OrthoDB" id="10558704at2759"/>
<feature type="compositionally biased region" description="Low complexity" evidence="1">
    <location>
        <begin position="182"/>
        <end position="196"/>
    </location>
</feature>
<feature type="compositionally biased region" description="Basic and acidic residues" evidence="1">
    <location>
        <begin position="1"/>
        <end position="50"/>
    </location>
</feature>
<feature type="region of interest" description="Disordered" evidence="1">
    <location>
        <begin position="275"/>
        <end position="302"/>
    </location>
</feature>
<dbReference type="Proteomes" id="UP000770661">
    <property type="component" value="Unassembled WGS sequence"/>
</dbReference>
<reference evidence="2" key="1">
    <citation type="submission" date="2020-07" db="EMBL/GenBank/DDBJ databases">
        <title>The High-quality genome of the commercially important snow crab, Chionoecetes opilio.</title>
        <authorList>
            <person name="Jeong J.-H."/>
            <person name="Ryu S."/>
        </authorList>
    </citation>
    <scope>NUCLEOTIDE SEQUENCE</scope>
    <source>
        <strain evidence="2">MADBK_172401_WGS</strain>
        <tissue evidence="2">Digestive gland</tissue>
    </source>
</reference>